<evidence type="ECO:0000256" key="10">
    <source>
        <dbReference type="ARBA" id="ARBA00022989"/>
    </source>
</evidence>
<feature type="transmembrane region" description="Helical" evidence="12">
    <location>
        <begin position="20"/>
        <end position="39"/>
    </location>
</feature>
<dbReference type="InterPro" id="IPR044492">
    <property type="entry name" value="P_typ_ATPase_HD_dom"/>
</dbReference>
<dbReference type="InterPro" id="IPR023214">
    <property type="entry name" value="HAD_sf"/>
</dbReference>
<dbReference type="GO" id="GO:0005524">
    <property type="term" value="F:ATP binding"/>
    <property type="evidence" value="ECO:0007669"/>
    <property type="project" value="UniProtKB-KW"/>
</dbReference>
<dbReference type="PROSITE" id="PS00154">
    <property type="entry name" value="ATPASE_E1_E2"/>
    <property type="match status" value="1"/>
</dbReference>
<dbReference type="KEGG" id="mech:Q9L42_004190"/>
<keyword evidence="4" id="KW-0597">Phosphoprotein</keyword>
<dbReference type="PANTHER" id="PTHR43294:SF21">
    <property type="entry name" value="CATION TRANSPORTING ATPASE"/>
    <property type="match status" value="1"/>
</dbReference>
<feature type="transmembrane region" description="Helical" evidence="12">
    <location>
        <begin position="746"/>
        <end position="766"/>
    </location>
</feature>
<name>A0AAU7NWN4_9GAMM</name>
<gene>
    <name evidence="14" type="ORF">Q9L42_004190</name>
</gene>
<evidence type="ECO:0000256" key="5">
    <source>
        <dbReference type="ARBA" id="ARBA00022692"/>
    </source>
</evidence>
<dbReference type="FunFam" id="2.70.150.10:FF:000160">
    <property type="entry name" value="Sarcoplasmic/endoplasmic reticulum calcium ATPase 1"/>
    <property type="match status" value="1"/>
</dbReference>
<keyword evidence="6" id="KW-0547">Nucleotide-binding</keyword>
<keyword evidence="10 12" id="KW-1133">Transmembrane helix</keyword>
<feature type="transmembrane region" description="Helical" evidence="12">
    <location>
        <begin position="300"/>
        <end position="322"/>
    </location>
</feature>
<dbReference type="InterPro" id="IPR006068">
    <property type="entry name" value="ATPase_P-typ_cation-transptr_C"/>
</dbReference>
<evidence type="ECO:0000256" key="7">
    <source>
        <dbReference type="ARBA" id="ARBA00022840"/>
    </source>
</evidence>
<dbReference type="SUPFAM" id="SSF81665">
    <property type="entry name" value="Calcium ATPase, transmembrane domain M"/>
    <property type="match status" value="1"/>
</dbReference>
<dbReference type="Proteomes" id="UP001225378">
    <property type="component" value="Chromosome"/>
</dbReference>
<dbReference type="GO" id="GO:0016887">
    <property type="term" value="F:ATP hydrolysis activity"/>
    <property type="evidence" value="ECO:0007669"/>
    <property type="project" value="InterPro"/>
</dbReference>
<evidence type="ECO:0000256" key="1">
    <source>
        <dbReference type="ARBA" id="ARBA00004651"/>
    </source>
</evidence>
<evidence type="ECO:0000256" key="12">
    <source>
        <dbReference type="SAM" id="Phobius"/>
    </source>
</evidence>
<comment type="subcellular location">
    <subcellularLocation>
        <location evidence="1">Cell membrane</location>
        <topology evidence="1">Multi-pass membrane protein</topology>
    </subcellularLocation>
</comment>
<feature type="transmembrane region" description="Helical" evidence="12">
    <location>
        <begin position="850"/>
        <end position="867"/>
    </location>
</feature>
<feature type="domain" description="Cation-transporting P-type ATPase N-terminal" evidence="13">
    <location>
        <begin position="60"/>
        <end position="133"/>
    </location>
</feature>
<dbReference type="InterPro" id="IPR004014">
    <property type="entry name" value="ATPase_P-typ_cation-transptr_N"/>
</dbReference>
<proteinExistence type="inferred from homology"/>
<dbReference type="Gene3D" id="2.70.150.10">
    <property type="entry name" value="Calcium-transporting ATPase, cytoplasmic transduction domain A"/>
    <property type="match status" value="1"/>
</dbReference>
<evidence type="ECO:0000256" key="6">
    <source>
        <dbReference type="ARBA" id="ARBA00022741"/>
    </source>
</evidence>
<dbReference type="PRINTS" id="PR00119">
    <property type="entry name" value="CATATPASE"/>
</dbReference>
<evidence type="ECO:0000256" key="4">
    <source>
        <dbReference type="ARBA" id="ARBA00022553"/>
    </source>
</evidence>
<dbReference type="SFLD" id="SFLDF00027">
    <property type="entry name" value="p-type_atpase"/>
    <property type="match status" value="1"/>
</dbReference>
<organism evidence="14 15">
    <name type="scientific">Methylomarinum roseum</name>
    <dbReference type="NCBI Taxonomy" id="3067653"/>
    <lineage>
        <taxon>Bacteria</taxon>
        <taxon>Pseudomonadati</taxon>
        <taxon>Pseudomonadota</taxon>
        <taxon>Gammaproteobacteria</taxon>
        <taxon>Methylococcales</taxon>
        <taxon>Methylococcaceae</taxon>
        <taxon>Methylomarinum</taxon>
    </lineage>
</organism>
<keyword evidence="5 12" id="KW-0812">Transmembrane</keyword>
<dbReference type="InterPro" id="IPR023298">
    <property type="entry name" value="ATPase_P-typ_TM_dom_sf"/>
</dbReference>
<dbReference type="GO" id="GO:0005886">
    <property type="term" value="C:plasma membrane"/>
    <property type="evidence" value="ECO:0007669"/>
    <property type="project" value="UniProtKB-SubCell"/>
</dbReference>
<dbReference type="Pfam" id="PF00689">
    <property type="entry name" value="Cation_ATPase_C"/>
    <property type="match status" value="1"/>
</dbReference>
<dbReference type="PANTHER" id="PTHR43294">
    <property type="entry name" value="SODIUM/POTASSIUM-TRANSPORTING ATPASE SUBUNIT ALPHA"/>
    <property type="match status" value="1"/>
</dbReference>
<dbReference type="EMBL" id="CP157743">
    <property type="protein sequence ID" value="XBS21332.1"/>
    <property type="molecule type" value="Genomic_DNA"/>
</dbReference>
<dbReference type="Gene3D" id="1.20.1110.10">
    <property type="entry name" value="Calcium-transporting ATPase, transmembrane domain"/>
    <property type="match status" value="1"/>
</dbReference>
<dbReference type="CDD" id="cd02080">
    <property type="entry name" value="P-type_ATPase_cation"/>
    <property type="match status" value="1"/>
</dbReference>
<dbReference type="InterPro" id="IPR036412">
    <property type="entry name" value="HAD-like_sf"/>
</dbReference>
<dbReference type="SFLD" id="SFLDG00002">
    <property type="entry name" value="C1.7:_P-type_atpase_like"/>
    <property type="match status" value="1"/>
</dbReference>
<feature type="transmembrane region" description="Helical" evidence="12">
    <location>
        <begin position="328"/>
        <end position="355"/>
    </location>
</feature>
<evidence type="ECO:0000256" key="9">
    <source>
        <dbReference type="ARBA" id="ARBA00022967"/>
    </source>
</evidence>
<dbReference type="RefSeq" id="WP_305909678.1">
    <property type="nucleotide sequence ID" value="NZ_CP157743.1"/>
</dbReference>
<dbReference type="Gene3D" id="3.40.50.1000">
    <property type="entry name" value="HAD superfamily/HAD-like"/>
    <property type="match status" value="1"/>
</dbReference>
<dbReference type="InterPro" id="IPR059000">
    <property type="entry name" value="ATPase_P-type_domA"/>
</dbReference>
<feature type="transmembrane region" description="Helical" evidence="12">
    <location>
        <begin position="137"/>
        <end position="153"/>
    </location>
</feature>
<dbReference type="PRINTS" id="PR00120">
    <property type="entry name" value="HATPASE"/>
</dbReference>
<dbReference type="SMART" id="SM00831">
    <property type="entry name" value="Cation_ATPase_N"/>
    <property type="match status" value="1"/>
</dbReference>
<protein>
    <submittedName>
        <fullName evidence="14">Cation-transporting P-type ATPase</fullName>
    </submittedName>
</protein>
<keyword evidence="8" id="KW-0460">Magnesium</keyword>
<sequence length="953" mass="104288">MDNNLFDFVYRYLSQPQVWPWWVMSASIVLGIVSAWATWQVLQWRQTQRESQPKRAAKKAWHALDPEQVLVKLNASESGLAPAEVSKRQRRYGLNRLPESKSRSAILRFFGQFHNLLIYVLLIAALITYLIGHIVDSAVIVGVVLINGLIGFIQEGKAENALRAIRNMLSLQATVMRGGKQLSIAAEQLVPGDIVLLQSGDKVPADLRLLKCRNFRVQEAVLTGESLPVEKQVEAVERRVELGDRVSMAYSGTLVSSGQATGVVVASGGDTEIGLISALVAQVETLTTPLLKQLAHFGRWLTAAILLLATGTFLFGFFYRGYPMTEMFMAAVGLAVAAIPEGLPAIMTITLAIGVQRMADRHAIIRRLPAVETLGSVTVICSDKTGTLTRNEMTVGSVLTAEQSFSVSGVGYNSDGGFQCQQQAVEARNFPVLQELARAALLCNDAVLHETNGEWTLQGDPTEVALLAMALKAGLKIMPEREKWPRTDVIPFESEHRFMATLHHDHAGQGFTYIKGAPERLLEMCTKQRNGAEDGALDRDYWLEQMQALAQQGQRLLAIAIKEGGDGLRSLESDDLESGLTLLGVVGMIDPPRSEAIAAVRQCQQAGIVVKMITGDHADTAAAISSQLGLNGQGGVLAGHQIEDLSDAELRRTVGEVNIFARSSPEHKLRLVKALQANGHVVAMTGDGVNDAPALKRADVGTAMGQKGTEAAKEAAEMVLTDDNFASLAQAVVEGRTVYDNLKKSILFILPTSIGEALVIIAAVMLGEQLPITPVQILWINMITTVTLALTLGFEPSEEGIMLRPPRNPDEPLLTPLLVWRILFVSLIMLCGAFGLFLWEKWQGETIEHARTVAINTIVMFEIFYLFNSRKIEASIVNWRGVTGNRYVLLAVAILIVFQLAFTYLDALNHLFGTVAIDAEQWLPIILIAFTVLPLVEIEKLLIRVFKKPRRPT</sequence>
<dbReference type="InterPro" id="IPR023299">
    <property type="entry name" value="ATPase_P-typ_cyto_dom_N"/>
</dbReference>
<feature type="transmembrane region" description="Helical" evidence="12">
    <location>
        <begin position="925"/>
        <end position="943"/>
    </location>
</feature>
<reference evidence="14 15" key="1">
    <citation type="journal article" date="2024" name="Microbiology">
        <title>Methylomarinum rosea sp. nov., a novel halophilic methanotrophic bacterium from the hypersaline Lake Elton.</title>
        <authorList>
            <person name="Suleimanov R.Z."/>
            <person name="Oshkin I.Y."/>
            <person name="Danilova O.V."/>
            <person name="Suzina N.E."/>
            <person name="Dedysh S.N."/>
        </authorList>
    </citation>
    <scope>NUCLEOTIDE SEQUENCE [LARGE SCALE GENOMIC DNA]</scope>
    <source>
        <strain evidence="14 15">Ch1-1</strain>
    </source>
</reference>
<dbReference type="AlphaFoldDB" id="A0AAU7NWN4"/>
<dbReference type="Pfam" id="PF00122">
    <property type="entry name" value="E1-E2_ATPase"/>
    <property type="match status" value="1"/>
</dbReference>
<evidence type="ECO:0000256" key="11">
    <source>
        <dbReference type="ARBA" id="ARBA00023136"/>
    </source>
</evidence>
<dbReference type="FunFam" id="3.40.50.1000:FF:000028">
    <property type="entry name" value="Calcium-transporting P-type ATPase, putative"/>
    <property type="match status" value="1"/>
</dbReference>
<dbReference type="GO" id="GO:0015662">
    <property type="term" value="F:P-type ion transporter activity"/>
    <property type="evidence" value="ECO:0007669"/>
    <property type="project" value="UniProtKB-ARBA"/>
</dbReference>
<comment type="similarity">
    <text evidence="2">Belongs to the cation transport ATPase (P-type) (TC 3.A.3) family. Type IIA subfamily.</text>
</comment>
<dbReference type="InterPro" id="IPR050510">
    <property type="entry name" value="Cation_transp_ATPase_P-type"/>
</dbReference>
<keyword evidence="3" id="KW-1003">Cell membrane</keyword>
<feature type="transmembrane region" description="Helical" evidence="12">
    <location>
        <begin position="818"/>
        <end position="838"/>
    </location>
</feature>
<evidence type="ECO:0000256" key="3">
    <source>
        <dbReference type="ARBA" id="ARBA00022475"/>
    </source>
</evidence>
<accession>A0AAU7NWN4</accession>
<evidence type="ECO:0000256" key="8">
    <source>
        <dbReference type="ARBA" id="ARBA00022842"/>
    </source>
</evidence>
<keyword evidence="9" id="KW-1278">Translocase</keyword>
<dbReference type="SFLD" id="SFLDS00003">
    <property type="entry name" value="Haloacid_Dehalogenase"/>
    <property type="match status" value="1"/>
</dbReference>
<dbReference type="InterPro" id="IPR001757">
    <property type="entry name" value="P_typ_ATPase"/>
</dbReference>
<feature type="transmembrane region" description="Helical" evidence="12">
    <location>
        <begin position="778"/>
        <end position="797"/>
    </location>
</feature>
<dbReference type="Pfam" id="PF00690">
    <property type="entry name" value="Cation_ATPase_N"/>
    <property type="match status" value="1"/>
</dbReference>
<evidence type="ECO:0000313" key="15">
    <source>
        <dbReference type="Proteomes" id="UP001225378"/>
    </source>
</evidence>
<dbReference type="Pfam" id="PF13246">
    <property type="entry name" value="Cation_ATPase"/>
    <property type="match status" value="1"/>
</dbReference>
<dbReference type="FunFam" id="3.40.50.1000:FF:000001">
    <property type="entry name" value="Phospholipid-transporting ATPase IC"/>
    <property type="match status" value="1"/>
</dbReference>
<evidence type="ECO:0000256" key="2">
    <source>
        <dbReference type="ARBA" id="ARBA00005675"/>
    </source>
</evidence>
<dbReference type="InterPro" id="IPR008250">
    <property type="entry name" value="ATPase_P-typ_transduc_dom_A_sf"/>
</dbReference>
<dbReference type="SUPFAM" id="SSF56784">
    <property type="entry name" value="HAD-like"/>
    <property type="match status" value="1"/>
</dbReference>
<evidence type="ECO:0000313" key="14">
    <source>
        <dbReference type="EMBL" id="XBS21332.1"/>
    </source>
</evidence>
<dbReference type="SUPFAM" id="SSF81660">
    <property type="entry name" value="Metal cation-transporting ATPase, ATP-binding domain N"/>
    <property type="match status" value="1"/>
</dbReference>
<dbReference type="Gene3D" id="3.40.1110.10">
    <property type="entry name" value="Calcium-transporting ATPase, cytoplasmic domain N"/>
    <property type="match status" value="1"/>
</dbReference>
<feature type="transmembrane region" description="Helical" evidence="12">
    <location>
        <begin position="106"/>
        <end position="131"/>
    </location>
</feature>
<keyword evidence="11 12" id="KW-0472">Membrane</keyword>
<dbReference type="SUPFAM" id="SSF81653">
    <property type="entry name" value="Calcium ATPase, transduction domain A"/>
    <property type="match status" value="1"/>
</dbReference>
<feature type="transmembrane region" description="Helical" evidence="12">
    <location>
        <begin position="887"/>
        <end position="905"/>
    </location>
</feature>
<keyword evidence="15" id="KW-1185">Reference proteome</keyword>
<dbReference type="InterPro" id="IPR018303">
    <property type="entry name" value="ATPase_P-typ_P_site"/>
</dbReference>
<keyword evidence="7" id="KW-0067">ATP-binding</keyword>
<dbReference type="Pfam" id="PF08282">
    <property type="entry name" value="Hydrolase_3"/>
    <property type="match status" value="1"/>
</dbReference>
<evidence type="ECO:0000259" key="13">
    <source>
        <dbReference type="SMART" id="SM00831"/>
    </source>
</evidence>
<dbReference type="NCBIfam" id="TIGR01494">
    <property type="entry name" value="ATPase_P-type"/>
    <property type="match status" value="2"/>
</dbReference>